<evidence type="ECO:0000259" key="5">
    <source>
        <dbReference type="SMART" id="SM00560"/>
    </source>
</evidence>
<dbReference type="InterPro" id="IPR042837">
    <property type="entry name" value="PTX3"/>
</dbReference>
<evidence type="ECO:0000256" key="4">
    <source>
        <dbReference type="SAM" id="Phobius"/>
    </source>
</evidence>
<feature type="domain" description="LamG-like jellyroll fold" evidence="5">
    <location>
        <begin position="860"/>
        <end position="1003"/>
    </location>
</feature>
<evidence type="ECO:0000256" key="1">
    <source>
        <dbReference type="ARBA" id="ARBA00022729"/>
    </source>
</evidence>
<keyword evidence="2" id="KW-1015">Disulfide bond</keyword>
<dbReference type="GO" id="GO:0006955">
    <property type="term" value="P:immune response"/>
    <property type="evidence" value="ECO:0007669"/>
    <property type="project" value="InterPro"/>
</dbReference>
<gene>
    <name evidence="6" type="ORF">GCM10010280_07750</name>
</gene>
<comment type="caution">
    <text evidence="6">The sequence shown here is derived from an EMBL/GenBank/DDBJ whole genome shotgun (WGS) entry which is preliminary data.</text>
</comment>
<dbReference type="Proteomes" id="UP000656732">
    <property type="component" value="Unassembled WGS sequence"/>
</dbReference>
<dbReference type="SUPFAM" id="SSF49899">
    <property type="entry name" value="Concanavalin A-like lectins/glucanases"/>
    <property type="match status" value="2"/>
</dbReference>
<dbReference type="PANTHER" id="PTHR46943">
    <property type="entry name" value="PENTRAXIN-RELATED PROTEIN PTX3"/>
    <property type="match status" value="1"/>
</dbReference>
<dbReference type="Pfam" id="PF13385">
    <property type="entry name" value="Laminin_G_3"/>
    <property type="match status" value="2"/>
</dbReference>
<feature type="compositionally biased region" description="Low complexity" evidence="3">
    <location>
        <begin position="307"/>
        <end position="323"/>
    </location>
</feature>
<dbReference type="Gene3D" id="2.60.120.200">
    <property type="match status" value="2"/>
</dbReference>
<protein>
    <recommendedName>
        <fullName evidence="5">LamG-like jellyroll fold domain-containing protein</fullName>
    </recommendedName>
</protein>
<evidence type="ECO:0000256" key="3">
    <source>
        <dbReference type="SAM" id="MobiDB-lite"/>
    </source>
</evidence>
<evidence type="ECO:0000313" key="6">
    <source>
        <dbReference type="EMBL" id="GGQ63928.1"/>
    </source>
</evidence>
<dbReference type="PANTHER" id="PTHR46943:SF1">
    <property type="entry name" value="PENTRAXIN-RELATED PROTEIN PTX3"/>
    <property type="match status" value="1"/>
</dbReference>
<feature type="transmembrane region" description="Helical" evidence="4">
    <location>
        <begin position="39"/>
        <end position="60"/>
    </location>
</feature>
<feature type="region of interest" description="Disordered" evidence="3">
    <location>
        <begin position="307"/>
        <end position="334"/>
    </location>
</feature>
<dbReference type="InterPro" id="IPR006558">
    <property type="entry name" value="LamG-like"/>
</dbReference>
<keyword evidence="4" id="KW-1133">Transmembrane helix</keyword>
<feature type="region of interest" description="Disordered" evidence="3">
    <location>
        <begin position="1"/>
        <end position="31"/>
    </location>
</feature>
<reference evidence="6" key="2">
    <citation type="submission" date="2020-09" db="EMBL/GenBank/DDBJ databases">
        <authorList>
            <person name="Sun Q."/>
            <person name="Ohkuma M."/>
        </authorList>
    </citation>
    <scope>NUCLEOTIDE SEQUENCE</scope>
    <source>
        <strain evidence="6">JCM 4403</strain>
    </source>
</reference>
<keyword evidence="4" id="KW-0472">Membrane</keyword>
<dbReference type="AlphaFoldDB" id="A0A918BFR4"/>
<evidence type="ECO:0000313" key="7">
    <source>
        <dbReference type="Proteomes" id="UP000656732"/>
    </source>
</evidence>
<evidence type="ECO:0000256" key="2">
    <source>
        <dbReference type="ARBA" id="ARBA00023157"/>
    </source>
</evidence>
<dbReference type="InterPro" id="IPR013320">
    <property type="entry name" value="ConA-like_dom_sf"/>
</dbReference>
<dbReference type="SMART" id="SM00560">
    <property type="entry name" value="LamGL"/>
    <property type="match status" value="2"/>
</dbReference>
<keyword evidence="1" id="KW-0732">Signal</keyword>
<feature type="domain" description="LamG-like jellyroll fold" evidence="5">
    <location>
        <begin position="1085"/>
        <end position="1228"/>
    </location>
</feature>
<name>A0A918BFR4_9ACTN</name>
<dbReference type="EMBL" id="BMTU01000001">
    <property type="protein sequence ID" value="GGQ63928.1"/>
    <property type="molecule type" value="Genomic_DNA"/>
</dbReference>
<keyword evidence="7" id="KW-1185">Reference proteome</keyword>
<sequence length="1242" mass="130966">MTATAGNHAAGGRSGGTDMDEGERGQVSADRHRPVRRALAVRAALAAAVAGAVVAGVVALPGGGGPERQTPVAADQPVVTEQQALAAARKTGKKTEVVGLRGERREIFAEPDGSFTAREYTEPVRTLQGGTWVKVDPTLVERADGTWGPKAATVDLAFSAGQAGRPFVTMQRAGREFALSWPYGKLPEPRVDGDTATYAEALPGVDLAVRAEADGFGHLLVVKTPEAAADPRLARLDLGMTADGLKVAEDATGAIVAEDAVVGGTVFQAGKPAMWDSAAVREAAAAKQGPKAVAKALRSAAAGAGQEAAATAAPGPRATPEPALEGPGGGGRVAPLDVEVAGDRLSLIPDRKLLRGEDTVFPVVIDPIQRTTSRTAWTGVMSGIPSEQDWKYSGSAGVGKCPTDYNPVSCNGVGSRRVLFTMPLSFYKGKQIKGATFSARVEHIYSASPTAEPIRLYRIGGKNHTITSSSNWSNTQDDWDDHIGTVDKAISPTSCSSQPNLNFESGESGELTSEIRTAATDGWNAMTLGLRAADESRFAEWKRICGNAFLSIKYNNLPRQIRTADMSTDPGGLCKWGASRPTVDRPPTLKAIASDPDHGNGRTDKVKVEFKVDWTDPTTKEAKSYTYLSRDWLSPTTATKFEHTVKSTIPQNTVIYWSARATDGDGYGPWSSTGDPAQRCEFVYDRTWPGKPLVLSKQYPSDTVYHDGVGTYGTFTFSPNPNDAIPDTDVVKYQYGFNGAALATLTPDKAGGPVSTQWMPTRAGRQVLEVIALDKAGHASSTLYDFLVSEGSPVVAQWNLADPADGTEAHDESGEFSATAGPAVAFGADGPGGKADRAARFDGSADAYLDVSETVLDTTRSFSVSAWVRPTALDRDMTVLSQDGTGEPGFTLGYDATAKAWKFAVPVNDVDSLGEWKAVAAGTTVVKDQWVLLTGVYDAQKSGGPELRLYINKESKWTAQRRSAWKSYGPLQIGRATAKSGYRDHFTGDLAEVRVFDRVLPAAQVAELMTVKPDRRGYWQLDEAAGGASAESGGGQALTLAGNASVYRPADPLFDIAALVGDGNLVLDGDGDYASTATAPVTGTGSFTVSARAQLTSLDPEKSQTVLSLPGAHANRVQVRYQAATQQWELAVARTDAAAPEVVTFTDDQALPDTGGSGQHLAVVYDAFANAIRLYVDGQLVAGAHGDDTTLWSATGGLQVGRSLRGASEYFAGAIDEVRVYGGAADQVAVQQMAALTALPDM</sequence>
<accession>A0A918BFR4</accession>
<organism evidence="6 7">
    <name type="scientific">Streptomyces pilosus</name>
    <dbReference type="NCBI Taxonomy" id="28893"/>
    <lineage>
        <taxon>Bacteria</taxon>
        <taxon>Bacillati</taxon>
        <taxon>Actinomycetota</taxon>
        <taxon>Actinomycetes</taxon>
        <taxon>Kitasatosporales</taxon>
        <taxon>Streptomycetaceae</taxon>
        <taxon>Streptomyces</taxon>
    </lineage>
</organism>
<proteinExistence type="predicted"/>
<reference evidence="6" key="1">
    <citation type="journal article" date="2014" name="Int. J. Syst. Evol. Microbiol.">
        <title>Complete genome sequence of Corynebacterium casei LMG S-19264T (=DSM 44701T), isolated from a smear-ripened cheese.</title>
        <authorList>
            <consortium name="US DOE Joint Genome Institute (JGI-PGF)"/>
            <person name="Walter F."/>
            <person name="Albersmeier A."/>
            <person name="Kalinowski J."/>
            <person name="Ruckert C."/>
        </authorList>
    </citation>
    <scope>NUCLEOTIDE SEQUENCE</scope>
    <source>
        <strain evidence="6">JCM 4403</strain>
    </source>
</reference>
<keyword evidence="4" id="KW-0812">Transmembrane</keyword>